<protein>
    <submittedName>
        <fullName evidence="2">Uncharacterized protein</fullName>
    </submittedName>
</protein>
<feature type="transmembrane region" description="Helical" evidence="1">
    <location>
        <begin position="87"/>
        <end position="119"/>
    </location>
</feature>
<accession>L9VUM5</accession>
<reference evidence="2 3" key="1">
    <citation type="journal article" date="2014" name="PLoS Genet.">
        <title>Phylogenetically driven sequencing of extremely halophilic archaea reveals strategies for static and dynamic osmo-response.</title>
        <authorList>
            <person name="Becker E.A."/>
            <person name="Seitzer P.M."/>
            <person name="Tritt A."/>
            <person name="Larsen D."/>
            <person name="Krusor M."/>
            <person name="Yao A.I."/>
            <person name="Wu D."/>
            <person name="Madern D."/>
            <person name="Eisen J.A."/>
            <person name="Darling A.E."/>
            <person name="Facciotti M.T."/>
        </authorList>
    </citation>
    <scope>NUCLEOTIDE SEQUENCE [LARGE SCALE GENOMIC DNA]</scope>
    <source>
        <strain evidence="2 3">GA33</strain>
    </source>
</reference>
<feature type="transmembrane region" description="Helical" evidence="1">
    <location>
        <begin position="6"/>
        <end position="35"/>
    </location>
</feature>
<keyword evidence="3" id="KW-1185">Reference proteome</keyword>
<organism evidence="2 3">
    <name type="scientific">Natronorubrum tibetense GA33</name>
    <dbReference type="NCBI Taxonomy" id="1114856"/>
    <lineage>
        <taxon>Archaea</taxon>
        <taxon>Methanobacteriati</taxon>
        <taxon>Methanobacteriota</taxon>
        <taxon>Stenosarchaea group</taxon>
        <taxon>Halobacteria</taxon>
        <taxon>Halobacteriales</taxon>
        <taxon>Natrialbaceae</taxon>
        <taxon>Natronorubrum</taxon>
    </lineage>
</organism>
<dbReference type="EMBL" id="AOHW01000031">
    <property type="protein sequence ID" value="ELY40731.1"/>
    <property type="molecule type" value="Genomic_DNA"/>
</dbReference>
<keyword evidence="1" id="KW-1133">Transmembrane helix</keyword>
<keyword evidence="1" id="KW-0812">Transmembrane</keyword>
<comment type="caution">
    <text evidence="2">The sequence shown here is derived from an EMBL/GenBank/DDBJ whole genome shotgun (WGS) entry which is preliminary data.</text>
</comment>
<evidence type="ECO:0000313" key="2">
    <source>
        <dbReference type="EMBL" id="ELY40731.1"/>
    </source>
</evidence>
<dbReference type="PATRIC" id="fig|1114856.3.peg.2311"/>
<feature type="transmembrane region" description="Helical" evidence="1">
    <location>
        <begin position="47"/>
        <end position="67"/>
    </location>
</feature>
<proteinExistence type="predicted"/>
<sequence>MLVPAIAFVLNISSLFVGIFLTIIPIFGMAAGGWYTARRSNGGTKAGATAGIVPGAYILVYVSYITLTEDVGTVLATELEFDPEGQLVPPSVLFVAFGAFLVLYVIGLAAFGGFIARYVPLTTIRKRIL</sequence>
<dbReference type="AlphaFoldDB" id="L9VUM5"/>
<dbReference type="Proteomes" id="UP000011599">
    <property type="component" value="Unassembled WGS sequence"/>
</dbReference>
<keyword evidence="1" id="KW-0472">Membrane</keyword>
<gene>
    <name evidence="2" type="ORF">C496_11108</name>
</gene>
<name>L9VUM5_9EURY</name>
<dbReference type="STRING" id="1114856.GCA_000383975_02644"/>
<evidence type="ECO:0000256" key="1">
    <source>
        <dbReference type="SAM" id="Phobius"/>
    </source>
</evidence>
<evidence type="ECO:0000313" key="3">
    <source>
        <dbReference type="Proteomes" id="UP000011599"/>
    </source>
</evidence>